<evidence type="ECO:0000256" key="7">
    <source>
        <dbReference type="RuleBase" id="RU363032"/>
    </source>
</evidence>
<dbReference type="EMBL" id="JACCFS010000001">
    <property type="protein sequence ID" value="NYJ36615.1"/>
    <property type="molecule type" value="Genomic_DNA"/>
</dbReference>
<organism evidence="9 10">
    <name type="scientific">Nocardiopsis aegyptia</name>
    <dbReference type="NCBI Taxonomy" id="220378"/>
    <lineage>
        <taxon>Bacteria</taxon>
        <taxon>Bacillati</taxon>
        <taxon>Actinomycetota</taxon>
        <taxon>Actinomycetes</taxon>
        <taxon>Streptosporangiales</taxon>
        <taxon>Nocardiopsidaceae</taxon>
        <taxon>Nocardiopsis</taxon>
    </lineage>
</organism>
<keyword evidence="10" id="KW-1185">Reference proteome</keyword>
<dbReference type="PANTHER" id="PTHR43163">
    <property type="entry name" value="DIPEPTIDE TRANSPORT SYSTEM PERMEASE PROTEIN DPPB-RELATED"/>
    <property type="match status" value="1"/>
</dbReference>
<dbReference type="InterPro" id="IPR035906">
    <property type="entry name" value="MetI-like_sf"/>
</dbReference>
<feature type="transmembrane region" description="Helical" evidence="7">
    <location>
        <begin position="127"/>
        <end position="151"/>
    </location>
</feature>
<dbReference type="RefSeq" id="WP_179826626.1">
    <property type="nucleotide sequence ID" value="NZ_JACCFS010000001.1"/>
</dbReference>
<dbReference type="Pfam" id="PF19300">
    <property type="entry name" value="BPD_transp_1_N"/>
    <property type="match status" value="1"/>
</dbReference>
<dbReference type="GO" id="GO:0005886">
    <property type="term" value="C:plasma membrane"/>
    <property type="evidence" value="ECO:0007669"/>
    <property type="project" value="UniProtKB-SubCell"/>
</dbReference>
<proteinExistence type="inferred from homology"/>
<feature type="transmembrane region" description="Helical" evidence="7">
    <location>
        <begin position="101"/>
        <end position="120"/>
    </location>
</feature>
<name>A0A7Z0JCN6_9ACTN</name>
<keyword evidence="3" id="KW-1003">Cell membrane</keyword>
<feature type="transmembrane region" description="Helical" evidence="7">
    <location>
        <begin position="9"/>
        <end position="27"/>
    </location>
</feature>
<dbReference type="Gene3D" id="1.10.3720.10">
    <property type="entry name" value="MetI-like"/>
    <property type="match status" value="1"/>
</dbReference>
<feature type="domain" description="ABC transmembrane type-1" evidence="8">
    <location>
        <begin position="95"/>
        <end position="320"/>
    </location>
</feature>
<keyword evidence="5 7" id="KW-1133">Transmembrane helix</keyword>
<evidence type="ECO:0000256" key="3">
    <source>
        <dbReference type="ARBA" id="ARBA00022475"/>
    </source>
</evidence>
<comment type="similarity">
    <text evidence="7">Belongs to the binding-protein-dependent transport system permease family.</text>
</comment>
<protein>
    <submittedName>
        <fullName evidence="9">Peptide/nickel transport system permease protein</fullName>
    </submittedName>
</protein>
<accession>A0A7Z0JCN6</accession>
<reference evidence="9 10" key="1">
    <citation type="submission" date="2020-07" db="EMBL/GenBank/DDBJ databases">
        <title>Sequencing the genomes of 1000 actinobacteria strains.</title>
        <authorList>
            <person name="Klenk H.-P."/>
        </authorList>
    </citation>
    <scope>NUCLEOTIDE SEQUENCE [LARGE SCALE GENOMIC DNA]</scope>
    <source>
        <strain evidence="9 10">DSM 44442</strain>
    </source>
</reference>
<keyword evidence="4 7" id="KW-0812">Transmembrane</keyword>
<evidence type="ECO:0000313" key="9">
    <source>
        <dbReference type="EMBL" id="NYJ36615.1"/>
    </source>
</evidence>
<evidence type="ECO:0000256" key="1">
    <source>
        <dbReference type="ARBA" id="ARBA00004651"/>
    </source>
</evidence>
<dbReference type="InterPro" id="IPR000515">
    <property type="entry name" value="MetI-like"/>
</dbReference>
<dbReference type="PROSITE" id="PS50928">
    <property type="entry name" value="ABC_TM1"/>
    <property type="match status" value="1"/>
</dbReference>
<feature type="transmembrane region" description="Helical" evidence="7">
    <location>
        <begin position="301"/>
        <end position="320"/>
    </location>
</feature>
<evidence type="ECO:0000313" key="10">
    <source>
        <dbReference type="Proteomes" id="UP000572051"/>
    </source>
</evidence>
<dbReference type="Proteomes" id="UP000572051">
    <property type="component" value="Unassembled WGS sequence"/>
</dbReference>
<keyword evidence="6 7" id="KW-0472">Membrane</keyword>
<keyword evidence="2 7" id="KW-0813">Transport</keyword>
<sequence>MLRFIVRRVLQLIPTLVGLSILLFVWLQRLPGGPEYALLPDDATDQQRASLRSSLGLDEPLTVQYLSFLRRILQGDLGTSIATGRPVLEEFLTRFPATFELAVSAMLIAVTVGLPLGYLAARRRGTVLDFAAVGGSLVGICTPVFFLAFILKVVLAERLGLFPSAFRLSPGLNRTNLSGFAVLDGLRTGEWDVVVDALAHLVLPGLALASIPLAVIVRMTRASVLEVLEEDYVRTADAKGLHRNTVRTRHVMRNAMLPVVTAIGLLTGSLFAGAVLTESVFAFPGIGSFIYSATQERDYPVLTGFILIIATVYVFINLLVDISYSLLDPRVRAQ</sequence>
<dbReference type="SUPFAM" id="SSF161098">
    <property type="entry name" value="MetI-like"/>
    <property type="match status" value="1"/>
</dbReference>
<feature type="transmembrane region" description="Helical" evidence="7">
    <location>
        <begin position="197"/>
        <end position="217"/>
    </location>
</feature>
<evidence type="ECO:0000256" key="4">
    <source>
        <dbReference type="ARBA" id="ARBA00022692"/>
    </source>
</evidence>
<dbReference type="GO" id="GO:0055085">
    <property type="term" value="P:transmembrane transport"/>
    <property type="evidence" value="ECO:0007669"/>
    <property type="project" value="InterPro"/>
</dbReference>
<gene>
    <name evidence="9" type="ORF">HNR10_004496</name>
</gene>
<dbReference type="InterPro" id="IPR045621">
    <property type="entry name" value="BPD_transp_1_N"/>
</dbReference>
<evidence type="ECO:0000259" key="8">
    <source>
        <dbReference type="PROSITE" id="PS50928"/>
    </source>
</evidence>
<evidence type="ECO:0000256" key="6">
    <source>
        <dbReference type="ARBA" id="ARBA00023136"/>
    </source>
</evidence>
<evidence type="ECO:0000256" key="2">
    <source>
        <dbReference type="ARBA" id="ARBA00022448"/>
    </source>
</evidence>
<feature type="transmembrane region" description="Helical" evidence="7">
    <location>
        <begin position="257"/>
        <end position="281"/>
    </location>
</feature>
<comment type="subcellular location">
    <subcellularLocation>
        <location evidence="1 7">Cell membrane</location>
        <topology evidence="1 7">Multi-pass membrane protein</topology>
    </subcellularLocation>
</comment>
<evidence type="ECO:0000256" key="5">
    <source>
        <dbReference type="ARBA" id="ARBA00022989"/>
    </source>
</evidence>
<dbReference type="AlphaFoldDB" id="A0A7Z0JCN6"/>
<comment type="caution">
    <text evidence="9">The sequence shown here is derived from an EMBL/GenBank/DDBJ whole genome shotgun (WGS) entry which is preliminary data.</text>
</comment>
<dbReference type="PANTHER" id="PTHR43163:SF6">
    <property type="entry name" value="DIPEPTIDE TRANSPORT SYSTEM PERMEASE PROTEIN DPPB-RELATED"/>
    <property type="match status" value="1"/>
</dbReference>
<dbReference type="CDD" id="cd06261">
    <property type="entry name" value="TM_PBP2"/>
    <property type="match status" value="1"/>
</dbReference>
<dbReference type="Pfam" id="PF00528">
    <property type="entry name" value="BPD_transp_1"/>
    <property type="match status" value="1"/>
</dbReference>